<dbReference type="Pfam" id="PF10675">
    <property type="entry name" value="DUF2489"/>
    <property type="match status" value="1"/>
</dbReference>
<dbReference type="Proteomes" id="UP000242861">
    <property type="component" value="Unassembled WGS sequence"/>
</dbReference>
<proteinExistence type="predicted"/>
<comment type="caution">
    <text evidence="2">The sequence shown here is derived from an EMBL/GenBank/DDBJ whole genome shotgun (WGS) entry which is preliminary data.</text>
</comment>
<dbReference type="InterPro" id="IPR019617">
    <property type="entry name" value="DUF2489"/>
</dbReference>
<feature type="domain" description="DUF2489" evidence="1">
    <location>
        <begin position="15"/>
        <end position="139"/>
    </location>
</feature>
<accession>A0A2I0CR13</accession>
<protein>
    <submittedName>
        <fullName evidence="2">DUF2489 domain-containing protein</fullName>
    </submittedName>
</protein>
<evidence type="ECO:0000313" key="3">
    <source>
        <dbReference type="Proteomes" id="UP000242861"/>
    </source>
</evidence>
<evidence type="ECO:0000259" key="1">
    <source>
        <dbReference type="Pfam" id="PF10675"/>
    </source>
</evidence>
<name>A0A2I0CR13_9PSED</name>
<dbReference type="AlphaFoldDB" id="A0A2I0CR13"/>
<evidence type="ECO:0000313" key="2">
    <source>
        <dbReference type="EMBL" id="PKF71588.1"/>
    </source>
</evidence>
<sequence length="149" mass="17007">MTLYWLAGLFATLLILALAGYAALLWRRVAQQEKARQQQQAERQQRLAGDLQIIAGCLLDEQMPWIEGCIRLKVLLDHYDASLSCSAPFAVLHTVHAEVADVPSHQAWKDLPSRERKAHEQRFRELELQHKIAVRQAVLHLQQQLAARA</sequence>
<gene>
    <name evidence="2" type="ORF">CW360_07630</name>
</gene>
<organism evidence="2 3">
    <name type="scientific">Pseudomonas fluvialis</name>
    <dbReference type="NCBI Taxonomy" id="1793966"/>
    <lineage>
        <taxon>Bacteria</taxon>
        <taxon>Pseudomonadati</taxon>
        <taxon>Pseudomonadota</taxon>
        <taxon>Gammaproteobacteria</taxon>
        <taxon>Pseudomonadales</taxon>
        <taxon>Pseudomonadaceae</taxon>
        <taxon>Pseudomonas</taxon>
    </lineage>
</organism>
<dbReference type="RefSeq" id="WP_101193297.1">
    <property type="nucleotide sequence ID" value="NZ_JAYRKZ010000013.1"/>
</dbReference>
<dbReference type="EMBL" id="PIYS01000012">
    <property type="protein sequence ID" value="PKF71588.1"/>
    <property type="molecule type" value="Genomic_DNA"/>
</dbReference>
<reference evidence="3" key="1">
    <citation type="submission" date="2017-12" db="EMBL/GenBank/DDBJ databases">
        <authorList>
            <person name="Yu X.-Y."/>
        </authorList>
    </citation>
    <scope>NUCLEOTIDE SEQUENCE [LARGE SCALE GENOMIC DNA]</scope>
    <source>
        <strain evidence="3">ZYSR67-Z</strain>
    </source>
</reference>